<protein>
    <submittedName>
        <fullName evidence="1">Uncharacterized protein</fullName>
    </submittedName>
</protein>
<name>A0AAE0Y2L8_9GAST</name>
<dbReference type="EMBL" id="JAWDGP010007072">
    <property type="protein sequence ID" value="KAK3730571.1"/>
    <property type="molecule type" value="Genomic_DNA"/>
</dbReference>
<sequence>MLLAEECRGKKADQDSVVRSLSSSLHVERCLTEKAGQELELSQTDADTRGGKRVKGKINLSLIKLEPERRGLVPIYQGLWSSCNHIIGHTGQFHWPTFLRCPVWKKVFAD</sequence>
<gene>
    <name evidence="1" type="ORF">RRG08_047366</name>
</gene>
<reference evidence="1" key="1">
    <citation type="journal article" date="2023" name="G3 (Bethesda)">
        <title>A reference genome for the long-term kleptoplast-retaining sea slug Elysia crispata morphotype clarki.</title>
        <authorList>
            <person name="Eastman K.E."/>
            <person name="Pendleton A.L."/>
            <person name="Shaikh M.A."/>
            <person name="Suttiyut T."/>
            <person name="Ogas R."/>
            <person name="Tomko P."/>
            <person name="Gavelis G."/>
            <person name="Widhalm J.R."/>
            <person name="Wisecaver J.H."/>
        </authorList>
    </citation>
    <scope>NUCLEOTIDE SEQUENCE</scope>
    <source>
        <strain evidence="1">ECLA1</strain>
    </source>
</reference>
<dbReference type="Proteomes" id="UP001283361">
    <property type="component" value="Unassembled WGS sequence"/>
</dbReference>
<keyword evidence="2" id="KW-1185">Reference proteome</keyword>
<evidence type="ECO:0000313" key="2">
    <source>
        <dbReference type="Proteomes" id="UP001283361"/>
    </source>
</evidence>
<dbReference type="AlphaFoldDB" id="A0AAE0Y2L8"/>
<comment type="caution">
    <text evidence="1">The sequence shown here is derived from an EMBL/GenBank/DDBJ whole genome shotgun (WGS) entry which is preliminary data.</text>
</comment>
<proteinExistence type="predicted"/>
<organism evidence="1 2">
    <name type="scientific">Elysia crispata</name>
    <name type="common">lettuce slug</name>
    <dbReference type="NCBI Taxonomy" id="231223"/>
    <lineage>
        <taxon>Eukaryota</taxon>
        <taxon>Metazoa</taxon>
        <taxon>Spiralia</taxon>
        <taxon>Lophotrochozoa</taxon>
        <taxon>Mollusca</taxon>
        <taxon>Gastropoda</taxon>
        <taxon>Heterobranchia</taxon>
        <taxon>Euthyneura</taxon>
        <taxon>Panpulmonata</taxon>
        <taxon>Sacoglossa</taxon>
        <taxon>Placobranchoidea</taxon>
        <taxon>Plakobranchidae</taxon>
        <taxon>Elysia</taxon>
    </lineage>
</organism>
<accession>A0AAE0Y2L8</accession>
<evidence type="ECO:0000313" key="1">
    <source>
        <dbReference type="EMBL" id="KAK3730571.1"/>
    </source>
</evidence>